<gene>
    <name evidence="4" type="primary">asp4</name>
</gene>
<feature type="compositionally biased region" description="Polar residues" evidence="1">
    <location>
        <begin position="291"/>
        <end position="305"/>
    </location>
</feature>
<sequence length="508" mass="54889">MINIHFIALAITSLLPALSEGKPVVFVEPQCKPNGYLHKNTIDNNVLKPINTRREALAKGTQQNGFDPPNPQTFLPPATDMTKLSWSCDLEQKAIKTINGNCVNPANPTKPNNGEGLADVLYYGNDYDNTVEGVIQGNLEAWLVKADFNVFPVTTKGTVISYPTYNGNTDLLAYSNLVRPTNTEIGCVLERCPATANVPKLVTFYCILNGKNITNGEALYKGTTVNTGGCKEVTCSAGYACNNATLLCERSATTSSSTSASTSSSTASSTSSSMAISTSSSTSASGATTTKAPSPQAQFPTGTSTMCNTRHAYANRMTDNLRNEYVRLHNFRRGLLAKGEIPQKGNIYLPKAADMWKISYDCGLEQGAIEHASQCLTGGSGQSSRPGVGENFKVIPAARFPTFEDAAKKTVTEWWKPIRNVDYFGNNVNFLPIYDQDPISSFTRMAWATTNKVGCSIVKCTTDNVYVGVCRYSPMGNIVNSNIYQIGNPCSVRPTQATGCDPVEGLWY</sequence>
<evidence type="ECO:0000256" key="1">
    <source>
        <dbReference type="SAM" id="MobiDB-lite"/>
    </source>
</evidence>
<reference evidence="4" key="1">
    <citation type="journal article" date="2003" name="Int. J. Parasitol.">
        <title>Molecular characterisation of the Ancylostoma-secreted protein family from the adult stage of Ancylostoma caninum.</title>
        <authorList>
            <person name="Zhan B."/>
            <person name="Liu Y."/>
            <person name="Badamchian M."/>
            <person name="Williamson A."/>
            <person name="Feng J."/>
            <person name="Loukas A."/>
            <person name="Hawdon J.M."/>
            <person name="Hotez P.J."/>
        </authorList>
    </citation>
    <scope>NUCLEOTIDE SEQUENCE</scope>
</reference>
<dbReference type="PANTHER" id="PTHR10334">
    <property type="entry name" value="CYSTEINE-RICH SECRETORY PROTEIN-RELATED"/>
    <property type="match status" value="1"/>
</dbReference>
<dbReference type="EMBL" id="AY217005">
    <property type="protein sequence ID" value="AAO63576.1"/>
    <property type="molecule type" value="mRNA"/>
</dbReference>
<evidence type="ECO:0000313" key="4">
    <source>
        <dbReference type="EMBL" id="AAO63576.1"/>
    </source>
</evidence>
<protein>
    <submittedName>
        <fullName evidence="4">Secreted protein 4</fullName>
    </submittedName>
</protein>
<proteinExistence type="evidence at transcript level"/>
<dbReference type="InterPro" id="IPR001283">
    <property type="entry name" value="CRISP-related"/>
</dbReference>
<keyword evidence="2" id="KW-0732">Signal</keyword>
<dbReference type="PRINTS" id="PR00837">
    <property type="entry name" value="V5TPXLIKE"/>
</dbReference>
<dbReference type="InterPro" id="IPR014044">
    <property type="entry name" value="CAP_dom"/>
</dbReference>
<feature type="compositionally biased region" description="Low complexity" evidence="1">
    <location>
        <begin position="255"/>
        <end position="290"/>
    </location>
</feature>
<feature type="signal peptide" evidence="2">
    <location>
        <begin position="1"/>
        <end position="21"/>
    </location>
</feature>
<organism evidence="4">
    <name type="scientific">Ancylostoma caninum</name>
    <name type="common">Dog hookworm</name>
    <dbReference type="NCBI Taxonomy" id="29170"/>
    <lineage>
        <taxon>Eukaryota</taxon>
        <taxon>Metazoa</taxon>
        <taxon>Ecdysozoa</taxon>
        <taxon>Nematoda</taxon>
        <taxon>Chromadorea</taxon>
        <taxon>Rhabditida</taxon>
        <taxon>Rhabditina</taxon>
        <taxon>Rhabditomorpha</taxon>
        <taxon>Strongyloidea</taxon>
        <taxon>Ancylostomatidae</taxon>
        <taxon>Ancylostomatinae</taxon>
        <taxon>Ancylostoma</taxon>
    </lineage>
</organism>
<name>Q86GK6_ANCCA</name>
<dbReference type="SUPFAM" id="SSF55797">
    <property type="entry name" value="PR-1-like"/>
    <property type="match status" value="2"/>
</dbReference>
<dbReference type="CDD" id="cd05380">
    <property type="entry name" value="CAP_euk"/>
    <property type="match status" value="2"/>
</dbReference>
<feature type="region of interest" description="Disordered" evidence="1">
    <location>
        <begin position="255"/>
        <end position="305"/>
    </location>
</feature>
<feature type="chain" id="PRO_5004300721" evidence="2">
    <location>
        <begin position="22"/>
        <end position="508"/>
    </location>
</feature>
<evidence type="ECO:0000256" key="2">
    <source>
        <dbReference type="SAM" id="SignalP"/>
    </source>
</evidence>
<evidence type="ECO:0000259" key="3">
    <source>
        <dbReference type="SMART" id="SM00198"/>
    </source>
</evidence>
<accession>Q86GK6</accession>
<dbReference type="SMART" id="SM00198">
    <property type="entry name" value="SCP"/>
    <property type="match status" value="1"/>
</dbReference>
<feature type="domain" description="SCP" evidence="3">
    <location>
        <begin position="320"/>
        <end position="480"/>
    </location>
</feature>
<dbReference type="Pfam" id="PF00188">
    <property type="entry name" value="CAP"/>
    <property type="match status" value="2"/>
</dbReference>
<dbReference type="Gene3D" id="3.40.33.10">
    <property type="entry name" value="CAP"/>
    <property type="match status" value="2"/>
</dbReference>
<dbReference type="AlphaFoldDB" id="Q86GK6"/>
<dbReference type="InterPro" id="IPR035940">
    <property type="entry name" value="CAP_sf"/>
</dbReference>